<accession>A0A061JI88</accession>
<reference evidence="1 2" key="1">
    <citation type="journal article" date="2013" name="Genome Announc.">
        <title>Draft Genome Sequence of Holospora undulata Strain HU1, a Micronucleus-Specific Symbiont of the Ciliate Paramecium caudatum.</title>
        <authorList>
            <person name="Dohra H."/>
            <person name="Suzuki H."/>
            <person name="Suzuki T."/>
            <person name="Tanaka K."/>
            <person name="Fujishima M."/>
        </authorList>
    </citation>
    <scope>NUCLEOTIDE SEQUENCE [LARGE SCALE GENOMIC DNA]</scope>
    <source>
        <strain evidence="1 2">HU1</strain>
    </source>
</reference>
<sequence>MASASKLSTAQVAEEAKYQLREIGKAARISRKLAKAIAARGAKGKTNLTLRK</sequence>
<evidence type="ECO:0000313" key="1">
    <source>
        <dbReference type="EMBL" id="ETZ05307.1"/>
    </source>
</evidence>
<dbReference type="RefSeq" id="WP_023491348.1">
    <property type="nucleotide sequence ID" value="NZ_ARPM03000075.1"/>
</dbReference>
<organism evidence="1 2">
    <name type="scientific">Holospora undulata HU1</name>
    <dbReference type="NCBI Taxonomy" id="1321371"/>
    <lineage>
        <taxon>Bacteria</taxon>
        <taxon>Pseudomonadati</taxon>
        <taxon>Pseudomonadota</taxon>
        <taxon>Alphaproteobacteria</taxon>
        <taxon>Holosporales</taxon>
        <taxon>Holosporaceae</taxon>
        <taxon>Holospora</taxon>
    </lineage>
</organism>
<proteinExistence type="predicted"/>
<keyword evidence="2" id="KW-1185">Reference proteome</keyword>
<dbReference type="AlphaFoldDB" id="A0A061JI88"/>
<comment type="caution">
    <text evidence="1">The sequence shown here is derived from an EMBL/GenBank/DDBJ whole genome shotgun (WGS) entry which is preliminary data.</text>
</comment>
<dbReference type="Proteomes" id="UP000026922">
    <property type="component" value="Unassembled WGS sequence"/>
</dbReference>
<name>A0A061JI88_9PROT</name>
<protein>
    <submittedName>
        <fullName evidence="1">Uncharacterized protein</fullName>
    </submittedName>
</protein>
<gene>
    <name evidence="1" type="ORF">K737_300256</name>
</gene>
<dbReference type="EMBL" id="ARPM03000075">
    <property type="protein sequence ID" value="ETZ05307.1"/>
    <property type="molecule type" value="Genomic_DNA"/>
</dbReference>
<evidence type="ECO:0000313" key="2">
    <source>
        <dbReference type="Proteomes" id="UP000026922"/>
    </source>
</evidence>